<protein>
    <submittedName>
        <fullName evidence="1">Uncharacterized protein</fullName>
    </submittedName>
</protein>
<dbReference type="Proteomes" id="UP001501411">
    <property type="component" value="Unassembled WGS sequence"/>
</dbReference>
<accession>A0ABP9ABF6</accession>
<evidence type="ECO:0000313" key="1">
    <source>
        <dbReference type="EMBL" id="GAA4777832.1"/>
    </source>
</evidence>
<dbReference type="RefSeq" id="WP_345229641.1">
    <property type="nucleotide sequence ID" value="NZ_BAABIQ010000001.1"/>
</dbReference>
<dbReference type="EMBL" id="BAABIQ010000001">
    <property type="protein sequence ID" value="GAA4777832.1"/>
    <property type="molecule type" value="Genomic_DNA"/>
</dbReference>
<keyword evidence="2" id="KW-1185">Reference proteome</keyword>
<evidence type="ECO:0000313" key="2">
    <source>
        <dbReference type="Proteomes" id="UP001501411"/>
    </source>
</evidence>
<sequence length="74" mass="8015">MLRQLESVGIFDNAAGRSLLSSHLEGVYSGTKGILQSNGRYLRESLLMGPRGGLKVESIWEGNKLITIKLLGGK</sequence>
<organism evidence="1 2">
    <name type="scientific">Olivibacter ginsenosidimutans</name>
    <dbReference type="NCBI Taxonomy" id="1176537"/>
    <lineage>
        <taxon>Bacteria</taxon>
        <taxon>Pseudomonadati</taxon>
        <taxon>Bacteroidota</taxon>
        <taxon>Sphingobacteriia</taxon>
        <taxon>Sphingobacteriales</taxon>
        <taxon>Sphingobacteriaceae</taxon>
        <taxon>Olivibacter</taxon>
    </lineage>
</organism>
<reference evidence="2" key="1">
    <citation type="journal article" date="2019" name="Int. J. Syst. Evol. Microbiol.">
        <title>The Global Catalogue of Microorganisms (GCM) 10K type strain sequencing project: providing services to taxonomists for standard genome sequencing and annotation.</title>
        <authorList>
            <consortium name="The Broad Institute Genomics Platform"/>
            <consortium name="The Broad Institute Genome Sequencing Center for Infectious Disease"/>
            <person name="Wu L."/>
            <person name="Ma J."/>
        </authorList>
    </citation>
    <scope>NUCLEOTIDE SEQUENCE [LARGE SCALE GENOMIC DNA]</scope>
    <source>
        <strain evidence="2">JCM 18200</strain>
    </source>
</reference>
<proteinExistence type="predicted"/>
<comment type="caution">
    <text evidence="1">The sequence shown here is derived from an EMBL/GenBank/DDBJ whole genome shotgun (WGS) entry which is preliminary data.</text>
</comment>
<gene>
    <name evidence="1" type="ORF">GCM10023231_00310</name>
</gene>
<name>A0ABP9ABF6_9SPHI</name>